<comment type="caution">
    <text evidence="2">The sequence shown here is derived from an EMBL/GenBank/DDBJ whole genome shotgun (WGS) entry which is preliminary data.</text>
</comment>
<proteinExistence type="predicted"/>
<dbReference type="InterPro" id="IPR036259">
    <property type="entry name" value="MFS_trans_sf"/>
</dbReference>
<feature type="transmembrane region" description="Helical" evidence="1">
    <location>
        <begin position="71"/>
        <end position="89"/>
    </location>
</feature>
<accession>A0A7W3IYN8</accession>
<dbReference type="Proteomes" id="UP000580910">
    <property type="component" value="Unassembled WGS sequence"/>
</dbReference>
<dbReference type="AlphaFoldDB" id="A0A7W3IYN8"/>
<sequence>MIRRLLGALGILLGLYGAWLLLSRQDLDQLVGAATWLAGGVVVHDFLLAPVVLVVVALGARLLPAQVRAPAVVGLVVLGATTLLAVPVLGRFGARSDNATLLDRDYTTGWLVLAALVLVAVTVAWLVRWRTSRGERSARGLRPGR</sequence>
<gene>
    <name evidence="2" type="ORF">FB382_001275</name>
</gene>
<dbReference type="SUPFAM" id="SSF103473">
    <property type="entry name" value="MFS general substrate transporter"/>
    <property type="match status" value="1"/>
</dbReference>
<keyword evidence="1" id="KW-1133">Transmembrane helix</keyword>
<evidence type="ECO:0000313" key="3">
    <source>
        <dbReference type="Proteomes" id="UP000580910"/>
    </source>
</evidence>
<reference evidence="2 3" key="1">
    <citation type="submission" date="2020-07" db="EMBL/GenBank/DDBJ databases">
        <title>Sequencing the genomes of 1000 actinobacteria strains.</title>
        <authorList>
            <person name="Klenk H.-P."/>
        </authorList>
    </citation>
    <scope>NUCLEOTIDE SEQUENCE [LARGE SCALE GENOMIC DNA]</scope>
    <source>
        <strain evidence="2 3">DSM 21349</strain>
    </source>
</reference>
<evidence type="ECO:0000256" key="1">
    <source>
        <dbReference type="SAM" id="Phobius"/>
    </source>
</evidence>
<dbReference type="EMBL" id="JACGXA010000001">
    <property type="protein sequence ID" value="MBA8802984.1"/>
    <property type="molecule type" value="Genomic_DNA"/>
</dbReference>
<keyword evidence="3" id="KW-1185">Reference proteome</keyword>
<feature type="transmembrane region" description="Helical" evidence="1">
    <location>
        <begin position="109"/>
        <end position="127"/>
    </location>
</feature>
<feature type="transmembrane region" description="Helical" evidence="1">
    <location>
        <begin position="33"/>
        <end position="59"/>
    </location>
</feature>
<keyword evidence="1" id="KW-0812">Transmembrane</keyword>
<dbReference type="RefSeq" id="WP_182537737.1">
    <property type="nucleotide sequence ID" value="NZ_JACGXA010000001.1"/>
</dbReference>
<organism evidence="2 3">
    <name type="scientific">Nocardioides ginsengisegetis</name>
    <dbReference type="NCBI Taxonomy" id="661491"/>
    <lineage>
        <taxon>Bacteria</taxon>
        <taxon>Bacillati</taxon>
        <taxon>Actinomycetota</taxon>
        <taxon>Actinomycetes</taxon>
        <taxon>Propionibacteriales</taxon>
        <taxon>Nocardioidaceae</taxon>
        <taxon>Nocardioides</taxon>
    </lineage>
</organism>
<name>A0A7W3IYN8_9ACTN</name>
<keyword evidence="1" id="KW-0472">Membrane</keyword>
<protein>
    <submittedName>
        <fullName evidence="2">Uncharacterized protein</fullName>
    </submittedName>
</protein>
<evidence type="ECO:0000313" key="2">
    <source>
        <dbReference type="EMBL" id="MBA8802984.1"/>
    </source>
</evidence>